<feature type="region of interest" description="Disordered" evidence="1">
    <location>
        <begin position="374"/>
        <end position="407"/>
    </location>
</feature>
<dbReference type="InterPro" id="IPR012675">
    <property type="entry name" value="Beta-grasp_dom_sf"/>
</dbReference>
<dbReference type="PANTHER" id="PTHR31902">
    <property type="entry name" value="ACTIN PATCHES DISTAL PROTEIN 1"/>
    <property type="match status" value="1"/>
</dbReference>
<keyword evidence="3" id="KW-1185">Reference proteome</keyword>
<dbReference type="Pfam" id="PF06999">
    <property type="entry name" value="Suc_Fer-like"/>
    <property type="match status" value="1"/>
</dbReference>
<dbReference type="Proteomes" id="UP000818624">
    <property type="component" value="Chromosome 1"/>
</dbReference>
<dbReference type="Gene3D" id="3.10.20.30">
    <property type="match status" value="1"/>
</dbReference>
<dbReference type="InterPro" id="IPR009737">
    <property type="entry name" value="Aim32/Apd1-like"/>
</dbReference>
<dbReference type="EC" id="2.8.1.8" evidence="2"/>
<protein>
    <submittedName>
        <fullName evidence="2">Lipoyl synthase</fullName>
        <ecNumber evidence="2">2.8.1.8</ecNumber>
    </submittedName>
</protein>
<dbReference type="SUPFAM" id="SSF54292">
    <property type="entry name" value="2Fe-2S ferredoxin-like"/>
    <property type="match status" value="1"/>
</dbReference>
<name>A0ABY8ENP1_MALFU</name>
<proteinExistence type="predicted"/>
<reference evidence="2 3" key="1">
    <citation type="journal article" date="2020" name="Elife">
        <title>Loss of centromere function drives karyotype evolution in closely related Malassezia species.</title>
        <authorList>
            <person name="Sankaranarayanan S.R."/>
            <person name="Ianiri G."/>
            <person name="Coelho M.A."/>
            <person name="Reza M.H."/>
            <person name="Thimmappa B.C."/>
            <person name="Ganguly P."/>
            <person name="Vadnala R.N."/>
            <person name="Sun S."/>
            <person name="Siddharthan R."/>
            <person name="Tellgren-Roth C."/>
            <person name="Dawson T.L."/>
            <person name="Heitman J."/>
            <person name="Sanyal K."/>
        </authorList>
    </citation>
    <scope>NUCLEOTIDE SEQUENCE [LARGE SCALE GENOMIC DNA]</scope>
    <source>
        <strain evidence="2">CBS14141</strain>
    </source>
</reference>
<dbReference type="GO" id="GO:0016992">
    <property type="term" value="F:lipoate synthase activity"/>
    <property type="evidence" value="ECO:0007669"/>
    <property type="project" value="UniProtKB-EC"/>
</dbReference>
<gene>
    <name evidence="2" type="ORF">GLX27_000621</name>
</gene>
<sequence length="532" mass="58413">MLRALRLTHPALRTAARGPHLAPRYAAVCVRTISRGIATERWKKYPFDPAGALDEHGHIPAAPYDLSPLPGSAPEYQTHLILLPREYPHPDTTWPSHIDAACPLYAELSSRARQGGSLEGYGLSFASSDTTITPNGTQGLSPWDPHRAAAMRSPPNQAVEDETFTLYAYRTPGLFVEYPEPLSLRTLPSGEALRKKLDALFARPEARLDSETHIFVCTHGTRDCRCGVVGTELREALQQKVQEHIAQCKQDGSEPARRVRVLDISHVGGHKVRHPHTHPSGLPMPSYTPTAIGTATSACRMHRTSHHATDPSLLLRAALAPASSRHDLQDLRERLVVWPRWRGRLGMSSQDAREHMNLWGPPVVYSAQIAPRARGAPAAAPPPSAAASTAPADAAPDAPSSRTQATHAPLRFHGYDGQWYDVEGIIGETLMETAKRHDLPSIEATCGGELECATCHAYLCDAQRKDPQARGDVDHVPAEADALFGPMSDEEDDMLEYAIDRRASSRLTCQITVSRRIAEWMEKGGRVELPRY</sequence>
<organism evidence="2 3">
    <name type="scientific">Malassezia furfur</name>
    <name type="common">Pityriasis versicolor infection agent</name>
    <name type="synonym">Pityrosporum furfur</name>
    <dbReference type="NCBI Taxonomy" id="55194"/>
    <lineage>
        <taxon>Eukaryota</taxon>
        <taxon>Fungi</taxon>
        <taxon>Dikarya</taxon>
        <taxon>Basidiomycota</taxon>
        <taxon>Ustilaginomycotina</taxon>
        <taxon>Malasseziomycetes</taxon>
        <taxon>Malasseziales</taxon>
        <taxon>Malasseziaceae</taxon>
        <taxon>Malassezia</taxon>
    </lineage>
</organism>
<evidence type="ECO:0000313" key="2">
    <source>
        <dbReference type="EMBL" id="WFD45993.1"/>
    </source>
</evidence>
<feature type="compositionally biased region" description="Low complexity" evidence="1">
    <location>
        <begin position="385"/>
        <end position="403"/>
    </location>
</feature>
<accession>A0ABY8ENP1</accession>
<evidence type="ECO:0000256" key="1">
    <source>
        <dbReference type="SAM" id="MobiDB-lite"/>
    </source>
</evidence>
<evidence type="ECO:0000313" key="3">
    <source>
        <dbReference type="Proteomes" id="UP000818624"/>
    </source>
</evidence>
<dbReference type="InterPro" id="IPR036010">
    <property type="entry name" value="2Fe-2S_ferredoxin-like_sf"/>
</dbReference>
<dbReference type="EMBL" id="CP046234">
    <property type="protein sequence ID" value="WFD45993.1"/>
    <property type="molecule type" value="Genomic_DNA"/>
</dbReference>
<keyword evidence="2" id="KW-0808">Transferase</keyword>